<dbReference type="Pfam" id="PF04319">
    <property type="entry name" value="NifZ"/>
    <property type="match status" value="1"/>
</dbReference>
<evidence type="ECO:0000256" key="2">
    <source>
        <dbReference type="ARBA" id="ARBA00023231"/>
    </source>
</evidence>
<evidence type="ECO:0000313" key="4">
    <source>
        <dbReference type="Proteomes" id="UP000308430"/>
    </source>
</evidence>
<protein>
    <submittedName>
        <fullName evidence="3">Nitrogen fixation protein NifZ</fullName>
    </submittedName>
</protein>
<dbReference type="InterPro" id="IPR007415">
    <property type="entry name" value="Nitrogenase_MoFe_mat_NifZ"/>
</dbReference>
<evidence type="ECO:0000256" key="1">
    <source>
        <dbReference type="ARBA" id="ARBA00008027"/>
    </source>
</evidence>
<dbReference type="EMBL" id="SSOC01000006">
    <property type="protein sequence ID" value="THF62857.1"/>
    <property type="molecule type" value="Genomic_DNA"/>
</dbReference>
<reference evidence="3 4" key="1">
    <citation type="submission" date="2019-04" db="EMBL/GenBank/DDBJ databases">
        <title>Azoarcus nasutitermitis sp. nov. isolated from termite nest.</title>
        <authorList>
            <person name="Lin S.-Y."/>
            <person name="Hameed A."/>
            <person name="Hsu Y.-H."/>
            <person name="Young C.-C."/>
        </authorList>
    </citation>
    <scope>NUCLEOTIDE SEQUENCE [LARGE SCALE GENOMIC DNA]</scope>
    <source>
        <strain evidence="3 4">CC-YHH838</strain>
    </source>
</reference>
<proteinExistence type="inferred from homology"/>
<comment type="caution">
    <text evidence="3">The sequence shown here is derived from an EMBL/GenBank/DDBJ whole genome shotgun (WGS) entry which is preliminary data.</text>
</comment>
<keyword evidence="2" id="KW-0535">Nitrogen fixation</keyword>
<name>A0A4S4ASN2_9RHOO</name>
<comment type="similarity">
    <text evidence="1">Belongs to the NifZ family.</text>
</comment>
<gene>
    <name evidence="3" type="ORF">E6C76_16450</name>
</gene>
<dbReference type="AlphaFoldDB" id="A0A4S4ASN2"/>
<keyword evidence="4" id="KW-1185">Reference proteome</keyword>
<dbReference type="RefSeq" id="WP_136349338.1">
    <property type="nucleotide sequence ID" value="NZ_SSOC01000006.1"/>
</dbReference>
<dbReference type="OrthoDB" id="9801083at2"/>
<organism evidence="3 4">
    <name type="scientific">Pseudothauera nasutitermitis</name>
    <dbReference type="NCBI Taxonomy" id="2565930"/>
    <lineage>
        <taxon>Bacteria</taxon>
        <taxon>Pseudomonadati</taxon>
        <taxon>Pseudomonadota</taxon>
        <taxon>Betaproteobacteria</taxon>
        <taxon>Rhodocyclales</taxon>
        <taxon>Zoogloeaceae</taxon>
        <taxon>Pseudothauera</taxon>
    </lineage>
</organism>
<accession>A0A4S4ASN2</accession>
<dbReference type="Proteomes" id="UP000308430">
    <property type="component" value="Unassembled WGS sequence"/>
</dbReference>
<sequence length="153" mass="16943">MIPRFDYGDAVRVIRNVRNDGTYPGLDMGELLMRRGSVGTVIEIGTFLQDQIIYTVHFLDAGRIVGCREEELIGADEEWTPSRFESREKVRAERDFALLGQIVAGRGSIGEVLKVIREQPGGVHYHVIFGDRVLCVPEASLSALVPETQEAGA</sequence>
<dbReference type="GO" id="GO:0009399">
    <property type="term" value="P:nitrogen fixation"/>
    <property type="evidence" value="ECO:0007669"/>
    <property type="project" value="InterPro"/>
</dbReference>
<evidence type="ECO:0000313" key="3">
    <source>
        <dbReference type="EMBL" id="THF62857.1"/>
    </source>
</evidence>